<dbReference type="EMBL" id="PFAO01000032">
    <property type="protein sequence ID" value="PIT95363.1"/>
    <property type="molecule type" value="Genomic_DNA"/>
</dbReference>
<accession>A0A2M6WRI4</accession>
<protein>
    <recommendedName>
        <fullName evidence="3">Right handed beta helix domain-containing protein</fullName>
    </recommendedName>
</protein>
<comment type="caution">
    <text evidence="1">The sequence shown here is derived from an EMBL/GenBank/DDBJ whole genome shotgun (WGS) entry which is preliminary data.</text>
</comment>
<sequence length="316" mass="34937">MIIKFFKYCFMKRRIFLLVLPIILLAGFFVVGETAKAADIIWDNTQVRVISRFEVNSWDRLIIKPGTIIKMLAGGEIISYGNIEAIGDADNPIVFTSIKDDSVGGDTNGDGDATMPAMGDWGYFLIQGEGKRVTLDYVKINYAGGSDSGLGRRWQYMRPTSFISVSNSGEPGIKLKEINITHSSLVNNFGSISFYGDAIFKISDSNLYNDVNCPLPSSPNWTWKPANLRCNNLSLSKGSGTVIEAPRVYWGHPDGPTTLDDYKQGIIKGTRAYFNINFIPFLIKPWPSDLTGPVEEELDPVIIVPGIMGSWNVSGR</sequence>
<dbReference type="Proteomes" id="UP000228964">
    <property type="component" value="Unassembled WGS sequence"/>
</dbReference>
<feature type="non-terminal residue" evidence="1">
    <location>
        <position position="316"/>
    </location>
</feature>
<evidence type="ECO:0000313" key="2">
    <source>
        <dbReference type="Proteomes" id="UP000228964"/>
    </source>
</evidence>
<proteinExistence type="predicted"/>
<reference evidence="2" key="1">
    <citation type="submission" date="2017-09" db="EMBL/GenBank/DDBJ databases">
        <title>Depth-based differentiation of microbial function through sediment-hosted aquifers and enrichment of novel symbionts in the deep terrestrial subsurface.</title>
        <authorList>
            <person name="Probst A.J."/>
            <person name="Ladd B."/>
            <person name="Jarett J.K."/>
            <person name="Geller-Mcgrath D.E."/>
            <person name="Sieber C.M.K."/>
            <person name="Emerson J.B."/>
            <person name="Anantharaman K."/>
            <person name="Thomas B.C."/>
            <person name="Malmstrom R."/>
            <person name="Stieglmeier M."/>
            <person name="Klingl A."/>
            <person name="Woyke T."/>
            <person name="Ryan C.M."/>
            <person name="Banfield J.F."/>
        </authorList>
    </citation>
    <scope>NUCLEOTIDE SEQUENCE [LARGE SCALE GENOMIC DNA]</scope>
</reference>
<evidence type="ECO:0008006" key="3">
    <source>
        <dbReference type="Google" id="ProtNLM"/>
    </source>
</evidence>
<dbReference type="AlphaFoldDB" id="A0A2M6WRI4"/>
<organism evidence="1 2">
    <name type="scientific">Candidatus Falkowbacteria bacterium CG10_big_fil_rev_8_21_14_0_10_38_22</name>
    <dbReference type="NCBI Taxonomy" id="1974564"/>
    <lineage>
        <taxon>Bacteria</taxon>
        <taxon>Candidatus Falkowiibacteriota</taxon>
    </lineage>
</organism>
<name>A0A2M6WRI4_9BACT</name>
<evidence type="ECO:0000313" key="1">
    <source>
        <dbReference type="EMBL" id="PIT95363.1"/>
    </source>
</evidence>
<gene>
    <name evidence="1" type="ORF">COT96_01490</name>
</gene>